<dbReference type="RefSeq" id="XP_040624885.1">
    <property type="nucleotide sequence ID" value="XM_040773901.1"/>
</dbReference>
<accession>M5G2J4</accession>
<evidence type="ECO:0000313" key="1">
    <source>
        <dbReference type="EMBL" id="EJT97987.1"/>
    </source>
</evidence>
<protein>
    <submittedName>
        <fullName evidence="1">Uncharacterized protein</fullName>
    </submittedName>
</protein>
<sequence>MHTEEPVEFQRQVLGESLCWGISALTRGLSRWHNRYSDALSAAHESVNLLHDTCPRRQSRHT</sequence>
<dbReference type="EMBL" id="JH795875">
    <property type="protein sequence ID" value="EJT97987.1"/>
    <property type="molecule type" value="Genomic_DNA"/>
</dbReference>
<dbReference type="GeneID" id="63688963"/>
<reference evidence="1 2" key="1">
    <citation type="journal article" date="2012" name="Science">
        <title>The Paleozoic origin of enzymatic lignin decomposition reconstructed from 31 fungal genomes.</title>
        <authorList>
            <person name="Floudas D."/>
            <person name="Binder M."/>
            <person name="Riley R."/>
            <person name="Barry K."/>
            <person name="Blanchette R.A."/>
            <person name="Henrissat B."/>
            <person name="Martinez A.T."/>
            <person name="Otillar R."/>
            <person name="Spatafora J.W."/>
            <person name="Yadav J.S."/>
            <person name="Aerts A."/>
            <person name="Benoit I."/>
            <person name="Boyd A."/>
            <person name="Carlson A."/>
            <person name="Copeland A."/>
            <person name="Coutinho P.M."/>
            <person name="de Vries R.P."/>
            <person name="Ferreira P."/>
            <person name="Findley K."/>
            <person name="Foster B."/>
            <person name="Gaskell J."/>
            <person name="Glotzer D."/>
            <person name="Gorecki P."/>
            <person name="Heitman J."/>
            <person name="Hesse C."/>
            <person name="Hori C."/>
            <person name="Igarashi K."/>
            <person name="Jurgens J.A."/>
            <person name="Kallen N."/>
            <person name="Kersten P."/>
            <person name="Kohler A."/>
            <person name="Kuees U."/>
            <person name="Kumar T.K.A."/>
            <person name="Kuo A."/>
            <person name="LaButti K."/>
            <person name="Larrondo L.F."/>
            <person name="Lindquist E."/>
            <person name="Ling A."/>
            <person name="Lombard V."/>
            <person name="Lucas S."/>
            <person name="Lundell T."/>
            <person name="Martin R."/>
            <person name="McLaughlin D.J."/>
            <person name="Morgenstern I."/>
            <person name="Morin E."/>
            <person name="Murat C."/>
            <person name="Nagy L.G."/>
            <person name="Nolan M."/>
            <person name="Ohm R.A."/>
            <person name="Patyshakuliyeva A."/>
            <person name="Rokas A."/>
            <person name="Ruiz-Duenas F.J."/>
            <person name="Sabat G."/>
            <person name="Salamov A."/>
            <person name="Samejima M."/>
            <person name="Schmutz J."/>
            <person name="Slot J.C."/>
            <person name="St John F."/>
            <person name="Stenlid J."/>
            <person name="Sun H."/>
            <person name="Sun S."/>
            <person name="Syed K."/>
            <person name="Tsang A."/>
            <person name="Wiebenga A."/>
            <person name="Young D."/>
            <person name="Pisabarro A."/>
            <person name="Eastwood D.C."/>
            <person name="Martin F."/>
            <person name="Cullen D."/>
            <person name="Grigoriev I.V."/>
            <person name="Hibbett D.S."/>
        </authorList>
    </citation>
    <scope>NUCLEOTIDE SEQUENCE [LARGE SCALE GENOMIC DNA]</scope>
    <source>
        <strain evidence="1 2">DJM-731 SS1</strain>
    </source>
</reference>
<dbReference type="AlphaFoldDB" id="M5G2J4"/>
<organism evidence="1 2">
    <name type="scientific">Dacryopinax primogenitus (strain DJM 731)</name>
    <name type="common">Brown rot fungus</name>
    <dbReference type="NCBI Taxonomy" id="1858805"/>
    <lineage>
        <taxon>Eukaryota</taxon>
        <taxon>Fungi</taxon>
        <taxon>Dikarya</taxon>
        <taxon>Basidiomycota</taxon>
        <taxon>Agaricomycotina</taxon>
        <taxon>Dacrymycetes</taxon>
        <taxon>Dacrymycetales</taxon>
        <taxon>Dacrymycetaceae</taxon>
        <taxon>Dacryopinax</taxon>
    </lineage>
</organism>
<name>M5G2J4_DACPD</name>
<dbReference type="HOGENOM" id="CLU_2904145_0_0_1"/>
<gene>
    <name evidence="1" type="ORF">DACRYDRAFT_24892</name>
</gene>
<proteinExistence type="predicted"/>
<dbReference type="Proteomes" id="UP000030653">
    <property type="component" value="Unassembled WGS sequence"/>
</dbReference>
<keyword evidence="2" id="KW-1185">Reference proteome</keyword>
<evidence type="ECO:0000313" key="2">
    <source>
        <dbReference type="Proteomes" id="UP000030653"/>
    </source>
</evidence>